<evidence type="ECO:0000313" key="20">
    <source>
        <dbReference type="Proteomes" id="UP000777482"/>
    </source>
</evidence>
<protein>
    <recommendedName>
        <fullName evidence="5 16">CDP-diacylglycerol--inositol 3-phosphatidyltransferase</fullName>
        <ecNumber evidence="5 16">2.7.8.11</ecNumber>
    </recommendedName>
</protein>
<comment type="cofactor">
    <cofactor evidence="2">
        <name>Mg(2+)</name>
        <dbReference type="ChEBI" id="CHEBI:18420"/>
    </cofactor>
</comment>
<dbReference type="InterPro" id="IPR048254">
    <property type="entry name" value="CDP_ALCOHOL_P_TRANSF_CS"/>
</dbReference>
<comment type="caution">
    <text evidence="19">The sequence shown here is derived from an EMBL/GenBank/DDBJ whole genome shotgun (WGS) entry which is preliminary data.</text>
</comment>
<dbReference type="InterPro" id="IPR000462">
    <property type="entry name" value="CDP-OH_P_trans"/>
</dbReference>
<evidence type="ECO:0000256" key="3">
    <source>
        <dbReference type="ARBA" id="ARBA00004141"/>
    </source>
</evidence>
<sequence>MATARRASSPASRPRTDENVYLFVPNLIGYTRVVLGAAALTYMTTHPKFCTVAYCVSALLDAVDGMAARALGQTSKFGAILDMVTDRCMTSCLLCFLASAYPRFALLFQFLISLDFSSHYIHMYASISSGSSSHKKNTLFIFCAANELFFVALYVLANYDKPLLPSLTVLPSPLLHLILSLPVPAIRVIEHLSWPQVVAAVTCPIMVGKQIINVVQFCKAAKMLTESDQEDRYAAQHAKAR</sequence>
<dbReference type="GO" id="GO:0006661">
    <property type="term" value="P:phosphatidylinositol biosynthetic process"/>
    <property type="evidence" value="ECO:0007669"/>
    <property type="project" value="TreeGrafter"/>
</dbReference>
<evidence type="ECO:0000256" key="9">
    <source>
        <dbReference type="ARBA" id="ARBA00022723"/>
    </source>
</evidence>
<dbReference type="AlphaFoldDB" id="A0A9P7B3N1"/>
<keyword evidence="15 16" id="KW-1208">Phospholipid metabolism</keyword>
<dbReference type="GO" id="GO:0003881">
    <property type="term" value="F:CDP-diacylglycerol-inositol 3-phosphatidyltransferase activity"/>
    <property type="evidence" value="ECO:0007669"/>
    <property type="project" value="UniProtKB-UniRule"/>
</dbReference>
<dbReference type="EMBL" id="PUHQ01000096">
    <property type="protein sequence ID" value="KAG0656502.1"/>
    <property type="molecule type" value="Genomic_DNA"/>
</dbReference>
<evidence type="ECO:0000256" key="4">
    <source>
        <dbReference type="ARBA" id="ARBA00010441"/>
    </source>
</evidence>
<evidence type="ECO:0000256" key="12">
    <source>
        <dbReference type="ARBA" id="ARBA00023098"/>
    </source>
</evidence>
<gene>
    <name evidence="19" type="primary">PIS1</name>
    <name evidence="19" type="ORF">C6P46_007075</name>
</gene>
<dbReference type="Proteomes" id="UP000777482">
    <property type="component" value="Unassembled WGS sequence"/>
</dbReference>
<keyword evidence="9" id="KW-0479">Metal-binding</keyword>
<feature type="transmembrane region" description="Helical" evidence="18">
    <location>
        <begin position="139"/>
        <end position="157"/>
    </location>
</feature>
<keyword evidence="13 16" id="KW-0472">Membrane</keyword>
<proteinExistence type="inferred from homology"/>
<comment type="catalytic activity">
    <reaction evidence="16">
        <text>a CDP-1,2-diacyl-sn-glycerol + myo-inositol = a 1,2-diacyl-sn-glycero-3-phospho-(1D-myo-inositol) + CMP + H(+)</text>
        <dbReference type="Rhea" id="RHEA:11580"/>
        <dbReference type="ChEBI" id="CHEBI:15378"/>
        <dbReference type="ChEBI" id="CHEBI:17268"/>
        <dbReference type="ChEBI" id="CHEBI:57880"/>
        <dbReference type="ChEBI" id="CHEBI:58332"/>
        <dbReference type="ChEBI" id="CHEBI:60377"/>
        <dbReference type="EC" id="2.7.8.11"/>
    </reaction>
</comment>
<comment type="cofactor">
    <cofactor evidence="1">
        <name>Mn(2+)</name>
        <dbReference type="ChEBI" id="CHEBI:29035"/>
    </cofactor>
</comment>
<dbReference type="PROSITE" id="PS00379">
    <property type="entry name" value="CDP_ALCOHOL_P_TRANSF"/>
    <property type="match status" value="1"/>
</dbReference>
<reference evidence="19 20" key="1">
    <citation type="submission" date="2020-11" db="EMBL/GenBank/DDBJ databases">
        <title>Kefir isolates.</title>
        <authorList>
            <person name="Marcisauskas S."/>
            <person name="Kim Y."/>
            <person name="Blasche S."/>
        </authorList>
    </citation>
    <scope>NUCLEOTIDE SEQUENCE [LARGE SCALE GENOMIC DNA]</scope>
    <source>
        <strain evidence="19 20">KR</strain>
    </source>
</reference>
<evidence type="ECO:0000256" key="6">
    <source>
        <dbReference type="ARBA" id="ARBA00022516"/>
    </source>
</evidence>
<feature type="transmembrane region" description="Helical" evidence="18">
    <location>
        <begin position="20"/>
        <end position="45"/>
    </location>
</feature>
<evidence type="ECO:0000256" key="15">
    <source>
        <dbReference type="ARBA" id="ARBA00023264"/>
    </source>
</evidence>
<evidence type="ECO:0000256" key="10">
    <source>
        <dbReference type="ARBA" id="ARBA00022842"/>
    </source>
</evidence>
<evidence type="ECO:0000256" key="7">
    <source>
        <dbReference type="ARBA" id="ARBA00022679"/>
    </source>
</evidence>
<dbReference type="PANTHER" id="PTHR15362:SF4">
    <property type="entry name" value="CDP-DIACYLGLYCEROL--INOSITOL 3-PHOSPHATIDYLTRANSFERASE"/>
    <property type="match status" value="1"/>
</dbReference>
<dbReference type="GO" id="GO:0016020">
    <property type="term" value="C:membrane"/>
    <property type="evidence" value="ECO:0007669"/>
    <property type="project" value="UniProtKB-SubCell"/>
</dbReference>
<keyword evidence="7 16" id="KW-0808">Transferase</keyword>
<evidence type="ECO:0000256" key="17">
    <source>
        <dbReference type="RuleBase" id="RU003750"/>
    </source>
</evidence>
<keyword evidence="8 18" id="KW-0812">Transmembrane</keyword>
<organism evidence="19 20">
    <name type="scientific">Rhodotorula mucilaginosa</name>
    <name type="common">Yeast</name>
    <name type="synonym">Rhodotorula rubra</name>
    <dbReference type="NCBI Taxonomy" id="5537"/>
    <lineage>
        <taxon>Eukaryota</taxon>
        <taxon>Fungi</taxon>
        <taxon>Dikarya</taxon>
        <taxon>Basidiomycota</taxon>
        <taxon>Pucciniomycotina</taxon>
        <taxon>Microbotryomycetes</taxon>
        <taxon>Sporidiobolales</taxon>
        <taxon>Sporidiobolaceae</taxon>
        <taxon>Rhodotorula</taxon>
    </lineage>
</organism>
<evidence type="ECO:0000256" key="18">
    <source>
        <dbReference type="SAM" id="Phobius"/>
    </source>
</evidence>
<keyword evidence="14 16" id="KW-0594">Phospholipid biosynthesis</keyword>
<dbReference type="Pfam" id="PF01066">
    <property type="entry name" value="CDP-OH_P_transf"/>
    <property type="match status" value="1"/>
</dbReference>
<dbReference type="PANTHER" id="PTHR15362">
    <property type="entry name" value="PHOSPHATIDYLINOSITOL SYNTHASE"/>
    <property type="match status" value="1"/>
</dbReference>
<evidence type="ECO:0000256" key="13">
    <source>
        <dbReference type="ARBA" id="ARBA00023136"/>
    </source>
</evidence>
<comment type="subcellular location">
    <subcellularLocation>
        <location evidence="3">Membrane</location>
        <topology evidence="3">Multi-pass membrane protein</topology>
    </subcellularLocation>
</comment>
<dbReference type="EC" id="2.7.8.11" evidence="5 16"/>
<dbReference type="InterPro" id="IPR014387">
    <property type="entry name" value="CDP_diag_ino_3_P_euk"/>
</dbReference>
<evidence type="ECO:0000256" key="14">
    <source>
        <dbReference type="ARBA" id="ARBA00023209"/>
    </source>
</evidence>
<dbReference type="OrthoDB" id="10251079at2759"/>
<name>A0A9P7B3N1_RHOMI</name>
<keyword evidence="6 16" id="KW-0444">Lipid biosynthesis</keyword>
<keyword evidence="11 18" id="KW-1133">Transmembrane helix</keyword>
<keyword evidence="12 16" id="KW-0443">Lipid metabolism</keyword>
<dbReference type="Gene3D" id="1.20.120.1760">
    <property type="match status" value="1"/>
</dbReference>
<evidence type="ECO:0000256" key="11">
    <source>
        <dbReference type="ARBA" id="ARBA00022989"/>
    </source>
</evidence>
<dbReference type="GO" id="GO:0005794">
    <property type="term" value="C:Golgi apparatus"/>
    <property type="evidence" value="ECO:0007669"/>
    <property type="project" value="TreeGrafter"/>
</dbReference>
<dbReference type="PIRSF" id="PIRSF000848">
    <property type="entry name" value="CDP_diag_ino_3_P"/>
    <property type="match status" value="1"/>
</dbReference>
<evidence type="ECO:0000313" key="19">
    <source>
        <dbReference type="EMBL" id="KAG0656502.1"/>
    </source>
</evidence>
<keyword evidence="20" id="KW-1185">Reference proteome</keyword>
<comment type="similarity">
    <text evidence="4 16 17">Belongs to the CDP-alcohol phosphatidyltransferase class-I family.</text>
</comment>
<evidence type="ECO:0000256" key="5">
    <source>
        <dbReference type="ARBA" id="ARBA00013212"/>
    </source>
</evidence>
<evidence type="ECO:0000256" key="8">
    <source>
        <dbReference type="ARBA" id="ARBA00022692"/>
    </source>
</evidence>
<dbReference type="InterPro" id="IPR043130">
    <property type="entry name" value="CDP-OH_PTrfase_TM_dom"/>
</dbReference>
<dbReference type="GO" id="GO:0046872">
    <property type="term" value="F:metal ion binding"/>
    <property type="evidence" value="ECO:0007669"/>
    <property type="project" value="UniProtKB-KW"/>
</dbReference>
<keyword evidence="10" id="KW-0460">Magnesium</keyword>
<accession>A0A9P7B3N1</accession>
<feature type="transmembrane region" description="Helical" evidence="18">
    <location>
        <begin position="51"/>
        <end position="72"/>
    </location>
</feature>
<evidence type="ECO:0000256" key="1">
    <source>
        <dbReference type="ARBA" id="ARBA00001936"/>
    </source>
</evidence>
<evidence type="ECO:0000256" key="2">
    <source>
        <dbReference type="ARBA" id="ARBA00001946"/>
    </source>
</evidence>
<evidence type="ECO:0000256" key="16">
    <source>
        <dbReference type="PIRNR" id="PIRNR000848"/>
    </source>
</evidence>